<sequence length="333" mass="37403">EKLPPLGKNWVSRFIKRHPGIKTVLSAKIDKQRWDCVSKASCEKWFGNFEKAVREYHILDSNIYNMDEKGCVLGLSERAKVLIPSDSDVSYKQQPGNRESVTIIESVNGVGDGNIVDFIRFYAEARQRAFTRENICSSFSESGLVPFNPSVVYGKLISEDKRPQTPESSSRPSSSGQLKTPGDFAGLLSYCRRLEKCIEEHGIEDSPTRKLSKKVSGGVLRQGAEFAILQKENTAFVTLAQVHQIREEEKRREAEKEEAAESRKVRVEEAAKKKAEKAEESRKKAENAQKEKTSDVEDLTLSFLTLDISGSEDDTQTASATHMFSLSHSRPHM</sequence>
<evidence type="ECO:0000259" key="3">
    <source>
        <dbReference type="PROSITE" id="PS51253"/>
    </source>
</evidence>
<feature type="region of interest" description="Disordered" evidence="2">
    <location>
        <begin position="160"/>
        <end position="181"/>
    </location>
</feature>
<accession>A0A232M0F6</accession>
<feature type="compositionally biased region" description="Polar residues" evidence="2">
    <location>
        <begin position="316"/>
        <end position="333"/>
    </location>
</feature>
<dbReference type="GO" id="GO:0003677">
    <property type="term" value="F:DNA binding"/>
    <property type="evidence" value="ECO:0007669"/>
    <property type="project" value="UniProtKB-KW"/>
</dbReference>
<keyword evidence="5" id="KW-1185">Reference proteome</keyword>
<evidence type="ECO:0000256" key="1">
    <source>
        <dbReference type="ARBA" id="ARBA00023125"/>
    </source>
</evidence>
<evidence type="ECO:0000313" key="5">
    <source>
        <dbReference type="Proteomes" id="UP000243515"/>
    </source>
</evidence>
<evidence type="ECO:0000256" key="2">
    <source>
        <dbReference type="SAM" id="MobiDB-lite"/>
    </source>
</evidence>
<protein>
    <recommendedName>
        <fullName evidence="3">HTH CENPB-type domain-containing protein</fullName>
    </recommendedName>
</protein>
<organism evidence="4 5">
    <name type="scientific">Elaphomyces granulatus</name>
    <dbReference type="NCBI Taxonomy" id="519963"/>
    <lineage>
        <taxon>Eukaryota</taxon>
        <taxon>Fungi</taxon>
        <taxon>Dikarya</taxon>
        <taxon>Ascomycota</taxon>
        <taxon>Pezizomycotina</taxon>
        <taxon>Eurotiomycetes</taxon>
        <taxon>Eurotiomycetidae</taxon>
        <taxon>Eurotiales</taxon>
        <taxon>Elaphomycetaceae</taxon>
        <taxon>Elaphomyces</taxon>
    </lineage>
</organism>
<dbReference type="InterPro" id="IPR006600">
    <property type="entry name" value="HTH_CenpB_DNA-bd_dom"/>
</dbReference>
<feature type="non-terminal residue" evidence="4">
    <location>
        <position position="1"/>
    </location>
</feature>
<proteinExistence type="predicted"/>
<comment type="caution">
    <text evidence="4">The sequence shown here is derived from an EMBL/GenBank/DDBJ whole genome shotgun (WGS) entry which is preliminary data.</text>
</comment>
<feature type="compositionally biased region" description="Basic and acidic residues" evidence="2">
    <location>
        <begin position="248"/>
        <end position="295"/>
    </location>
</feature>
<feature type="domain" description="HTH CENPB-type" evidence="3">
    <location>
        <begin position="1"/>
        <end position="24"/>
    </location>
</feature>
<dbReference type="OrthoDB" id="4491199at2759"/>
<dbReference type="Proteomes" id="UP000243515">
    <property type="component" value="Unassembled WGS sequence"/>
</dbReference>
<feature type="region of interest" description="Disordered" evidence="2">
    <location>
        <begin position="248"/>
        <end position="296"/>
    </location>
</feature>
<dbReference type="EMBL" id="NPHW01003318">
    <property type="protein sequence ID" value="OXV09804.1"/>
    <property type="molecule type" value="Genomic_DNA"/>
</dbReference>
<keyword evidence="1" id="KW-0238">DNA-binding</keyword>
<name>A0A232M0F6_9EURO</name>
<dbReference type="AlphaFoldDB" id="A0A232M0F6"/>
<evidence type="ECO:0000313" key="4">
    <source>
        <dbReference type="EMBL" id="OXV09804.1"/>
    </source>
</evidence>
<dbReference type="PROSITE" id="PS51253">
    <property type="entry name" value="HTH_CENPB"/>
    <property type="match status" value="1"/>
</dbReference>
<reference evidence="4 5" key="1">
    <citation type="journal article" date="2015" name="Environ. Microbiol.">
        <title>Metagenome sequence of Elaphomyces granulatus from sporocarp tissue reveals Ascomycota ectomycorrhizal fingerprints of genome expansion and a Proteobacteria-rich microbiome.</title>
        <authorList>
            <person name="Quandt C.A."/>
            <person name="Kohler A."/>
            <person name="Hesse C.N."/>
            <person name="Sharpton T.J."/>
            <person name="Martin F."/>
            <person name="Spatafora J.W."/>
        </authorList>
    </citation>
    <scope>NUCLEOTIDE SEQUENCE [LARGE SCALE GENOMIC DNA]</scope>
    <source>
        <strain evidence="4 5">OSC145934</strain>
    </source>
</reference>
<feature type="region of interest" description="Disordered" evidence="2">
    <location>
        <begin position="310"/>
        <end position="333"/>
    </location>
</feature>
<gene>
    <name evidence="4" type="ORF">Egran_02433</name>
</gene>